<proteinExistence type="predicted"/>
<evidence type="ECO:0000313" key="1">
    <source>
        <dbReference type="EMBL" id="CCG53057.1"/>
    </source>
</evidence>
<evidence type="ECO:0000313" key="2">
    <source>
        <dbReference type="Proteomes" id="UP000007599"/>
    </source>
</evidence>
<name>H8XV87_FLAIG</name>
<dbReference type="KEGG" id="fin:KQS_05455"/>
<reference evidence="2" key="2">
    <citation type="submission" date="2012-03" db="EMBL/GenBank/DDBJ databases">
        <title>Complete genome sequence of Flavobacterium indicum GPTSA100-9T, isolated from warm spring water.</title>
        <authorList>
            <person name="Barbier P."/>
            <person name="Houel A."/>
            <person name="Loux V."/>
            <person name="Poulain J."/>
            <person name="Bernardet J.-F."/>
            <person name="Touchon M."/>
            <person name="Duchaud E."/>
        </authorList>
    </citation>
    <scope>NUCLEOTIDE SEQUENCE [LARGE SCALE GENOMIC DNA]</scope>
    <source>
        <strain evidence="2">DSM 17447 / CIP 109464 / GPTSA100-9</strain>
    </source>
</reference>
<protein>
    <submittedName>
        <fullName evidence="1">Uncharacterized protein</fullName>
    </submittedName>
</protein>
<dbReference type="PATRIC" id="fig|1094466.5.peg.1071"/>
<dbReference type="STRING" id="1094466.KQS_05455"/>
<dbReference type="RefSeq" id="WP_014388184.1">
    <property type="nucleotide sequence ID" value="NC_017025.1"/>
</dbReference>
<dbReference type="OrthoDB" id="1367037at2"/>
<organism evidence="1 2">
    <name type="scientific">Flavobacterium indicum (strain DSM 17447 / CIP 109464 / GPTSA100-9)</name>
    <dbReference type="NCBI Taxonomy" id="1094466"/>
    <lineage>
        <taxon>Bacteria</taxon>
        <taxon>Pseudomonadati</taxon>
        <taxon>Bacteroidota</taxon>
        <taxon>Flavobacteriia</taxon>
        <taxon>Flavobacteriales</taxon>
        <taxon>Flavobacteriaceae</taxon>
        <taxon>Flavobacterium</taxon>
    </lineage>
</organism>
<keyword evidence="2" id="KW-1185">Reference proteome</keyword>
<accession>H8XV87</accession>
<dbReference type="EMBL" id="HE774682">
    <property type="protein sequence ID" value="CCG53057.1"/>
    <property type="molecule type" value="Genomic_DNA"/>
</dbReference>
<gene>
    <name evidence="1" type="ordered locus">KQS_05455</name>
</gene>
<dbReference type="AlphaFoldDB" id="H8XV87"/>
<dbReference type="HOGENOM" id="CLU_2329595_0_0_10"/>
<sequence length="98" mass="11646">MNQFFKHIIILLFVTALFTPPVFGIIMIDEDVEQYTDVNTNNFFEEEIKSHDLQLFNRINNLNAIITIEFKKFKFNLETPLFFISNYLDHFSPPPELT</sequence>
<dbReference type="Proteomes" id="UP000007599">
    <property type="component" value="Chromosome I"/>
</dbReference>
<reference evidence="1 2" key="1">
    <citation type="journal article" date="2012" name="J. Bacteriol.">
        <title>Complete Genome Sequence of Flavobacterium indicum GPSTA100-9T, Isolated from Warm Spring Water.</title>
        <authorList>
            <person name="Barbier P."/>
            <person name="Houel A."/>
            <person name="Loux V."/>
            <person name="Poulain J."/>
            <person name="Bernardet J.F."/>
            <person name="Touchon M."/>
            <person name="Duchaud E."/>
        </authorList>
    </citation>
    <scope>NUCLEOTIDE SEQUENCE [LARGE SCALE GENOMIC DNA]</scope>
    <source>
        <strain evidence="2">DSM 17447 / CIP 109464 / GPTSA100-9</strain>
    </source>
</reference>